<dbReference type="Pfam" id="PF00561">
    <property type="entry name" value="Abhydrolase_1"/>
    <property type="match status" value="1"/>
</dbReference>
<gene>
    <name evidence="3" type="ORF">US45_C0065G0006</name>
</gene>
<dbReference type="SUPFAM" id="SSF53474">
    <property type="entry name" value="alpha/beta-Hydrolases"/>
    <property type="match status" value="1"/>
</dbReference>
<dbReference type="PANTHER" id="PTHR43798">
    <property type="entry name" value="MONOACYLGLYCEROL LIPASE"/>
    <property type="match status" value="1"/>
</dbReference>
<dbReference type="PANTHER" id="PTHR43798:SF31">
    <property type="entry name" value="AB HYDROLASE SUPERFAMILY PROTEIN YCLE"/>
    <property type="match status" value="1"/>
</dbReference>
<dbReference type="InterPro" id="IPR029058">
    <property type="entry name" value="AB_hydrolase_fold"/>
</dbReference>
<keyword evidence="1" id="KW-0378">Hydrolase</keyword>
<dbReference type="Gene3D" id="3.40.50.1820">
    <property type="entry name" value="alpha/beta hydrolase"/>
    <property type="match status" value="1"/>
</dbReference>
<evidence type="ECO:0000256" key="1">
    <source>
        <dbReference type="ARBA" id="ARBA00022801"/>
    </source>
</evidence>
<dbReference type="InterPro" id="IPR050266">
    <property type="entry name" value="AB_hydrolase_sf"/>
</dbReference>
<name>A0A0G0GRW6_9BACT</name>
<feature type="domain" description="AB hydrolase-1" evidence="2">
    <location>
        <begin position="23"/>
        <end position="249"/>
    </location>
</feature>
<organism evidence="3 4">
    <name type="scientific">Candidatus Nomurabacteria bacterium GW2011_GWA1_37_20</name>
    <dbReference type="NCBI Taxonomy" id="1618729"/>
    <lineage>
        <taxon>Bacteria</taxon>
        <taxon>Candidatus Nomuraibacteriota</taxon>
    </lineage>
</organism>
<proteinExistence type="predicted"/>
<dbReference type="AlphaFoldDB" id="A0A0G0GRW6"/>
<dbReference type="InterPro" id="IPR000073">
    <property type="entry name" value="AB_hydrolase_1"/>
</dbReference>
<protein>
    <submittedName>
        <fullName evidence="3">Carboxylesterase (Est-1)</fullName>
    </submittedName>
</protein>
<evidence type="ECO:0000313" key="4">
    <source>
        <dbReference type="Proteomes" id="UP000034701"/>
    </source>
</evidence>
<accession>A0A0G0GRW6</accession>
<dbReference type="Proteomes" id="UP000034701">
    <property type="component" value="Unassembled WGS sequence"/>
</dbReference>
<dbReference type="GO" id="GO:0016020">
    <property type="term" value="C:membrane"/>
    <property type="evidence" value="ECO:0007669"/>
    <property type="project" value="TreeGrafter"/>
</dbReference>
<sequence length="274" mass="32099">MQEYYLNKNEIYYRKNEFQTDRPTLVFVHGVSGSSSAWWPYEKIFENKYNILTFDIRGHGKLKKFPNYSDYKIKNFADDLHNLVSYLNISKFILISNSFGSLIALEYLKSHREAVLANIFTSPEVYLGEGLLAKIVRPTFTLIKIFLKILPFNPRPRGHVDYTKHINSTDWDISRNLADMKNTGLRVHFYILRQSFRLNQEYNLEKINAPTLIIHGEKDSMVPIKNAIKFSKKIKNSEFISIPNIDHNTVHNAVNEMSKAMEFFIEKNKGNMLY</sequence>
<dbReference type="GO" id="GO:0016787">
    <property type="term" value="F:hydrolase activity"/>
    <property type="evidence" value="ECO:0007669"/>
    <property type="project" value="UniProtKB-KW"/>
</dbReference>
<comment type="caution">
    <text evidence="3">The sequence shown here is derived from an EMBL/GenBank/DDBJ whole genome shotgun (WGS) entry which is preliminary data.</text>
</comment>
<dbReference type="PRINTS" id="PR00111">
    <property type="entry name" value="ABHYDROLASE"/>
</dbReference>
<evidence type="ECO:0000259" key="2">
    <source>
        <dbReference type="Pfam" id="PF00561"/>
    </source>
</evidence>
<evidence type="ECO:0000313" key="3">
    <source>
        <dbReference type="EMBL" id="KKQ28930.1"/>
    </source>
</evidence>
<reference evidence="3 4" key="1">
    <citation type="journal article" date="2015" name="Nature">
        <title>rRNA introns, odd ribosomes, and small enigmatic genomes across a large radiation of phyla.</title>
        <authorList>
            <person name="Brown C.T."/>
            <person name="Hug L.A."/>
            <person name="Thomas B.C."/>
            <person name="Sharon I."/>
            <person name="Castelle C.J."/>
            <person name="Singh A."/>
            <person name="Wilkins M.J."/>
            <person name="Williams K.H."/>
            <person name="Banfield J.F."/>
        </authorList>
    </citation>
    <scope>NUCLEOTIDE SEQUENCE [LARGE SCALE GENOMIC DNA]</scope>
</reference>
<dbReference type="EMBL" id="LBTA01000065">
    <property type="protein sequence ID" value="KKQ28930.1"/>
    <property type="molecule type" value="Genomic_DNA"/>
</dbReference>